<name>A0A4P7CQP2_9BURK</name>
<dbReference type="RefSeq" id="WP_134749741.1">
    <property type="nucleotide sequence ID" value="NZ_CP038148.1"/>
</dbReference>
<evidence type="ECO:0000313" key="2">
    <source>
        <dbReference type="Proteomes" id="UP000295727"/>
    </source>
</evidence>
<reference evidence="1 2" key="1">
    <citation type="submission" date="2019-03" db="EMBL/GenBank/DDBJ databases">
        <title>Paraburkholderia sp. 7MH5, isolated from subtropical forest soil.</title>
        <authorList>
            <person name="Gao Z.-H."/>
            <person name="Qiu L.-H."/>
        </authorList>
    </citation>
    <scope>NUCLEOTIDE SEQUENCE [LARGE SCALE GENOMIC DNA]</scope>
    <source>
        <strain evidence="1 2">7MH5</strain>
    </source>
</reference>
<evidence type="ECO:0000313" key="1">
    <source>
        <dbReference type="EMBL" id="QBQ98170.1"/>
    </source>
</evidence>
<sequence length="117" mass="12822">MTAITITVDGQPIEVEPRVPLRPGALATANGVKLVVAAPLLVKALEFTEALERLSDGKMQPSEFGKVRREFITHTVRRNYPALPQSWFDELDTTDYQSLEQALQEASRSGEATAGNP</sequence>
<gene>
    <name evidence="1" type="ORF">E1956_13960</name>
</gene>
<protein>
    <submittedName>
        <fullName evidence="1">Uncharacterized protein</fullName>
    </submittedName>
</protein>
<dbReference type="EMBL" id="CP038148">
    <property type="protein sequence ID" value="QBQ98170.1"/>
    <property type="molecule type" value="Genomic_DNA"/>
</dbReference>
<dbReference type="KEGG" id="ppai:E1956_13960"/>
<keyword evidence="2" id="KW-1185">Reference proteome</keyword>
<proteinExistence type="predicted"/>
<dbReference type="AlphaFoldDB" id="A0A4P7CQP2"/>
<organism evidence="1 2">
    <name type="scientific">Paraburkholderia pallida</name>
    <dbReference type="NCBI Taxonomy" id="2547399"/>
    <lineage>
        <taxon>Bacteria</taxon>
        <taxon>Pseudomonadati</taxon>
        <taxon>Pseudomonadota</taxon>
        <taxon>Betaproteobacteria</taxon>
        <taxon>Burkholderiales</taxon>
        <taxon>Burkholderiaceae</taxon>
        <taxon>Paraburkholderia</taxon>
    </lineage>
</organism>
<dbReference type="Proteomes" id="UP000295727">
    <property type="component" value="Chromosome 1"/>
</dbReference>
<accession>A0A4P7CQP2</accession>